<keyword evidence="4 7" id="KW-1133">Transmembrane helix</keyword>
<comment type="caution">
    <text evidence="8">The sequence shown here is derived from an EMBL/GenBank/DDBJ whole genome shotgun (WGS) entry which is preliminary data.</text>
</comment>
<feature type="binding site" evidence="6">
    <location>
        <position position="78"/>
    </location>
    <ligand>
        <name>Zn(2+)</name>
        <dbReference type="ChEBI" id="CHEBI:29105"/>
    </ligand>
</feature>
<dbReference type="PANTHER" id="PTHR20855:SF129">
    <property type="entry name" value="HEMOLYSIN-3 HOMOLOG"/>
    <property type="match status" value="1"/>
</dbReference>
<dbReference type="AlphaFoldDB" id="H3NKK4"/>
<dbReference type="Proteomes" id="UP000006190">
    <property type="component" value="Unassembled WGS sequence"/>
</dbReference>
<dbReference type="HOGENOM" id="CLU_051078_1_0_9"/>
<name>H3NKK4_9LACT</name>
<dbReference type="GO" id="GO:0016020">
    <property type="term" value="C:membrane"/>
    <property type="evidence" value="ECO:0007669"/>
    <property type="project" value="InterPro"/>
</dbReference>
<evidence type="ECO:0000256" key="5">
    <source>
        <dbReference type="ARBA" id="ARBA00023136"/>
    </source>
</evidence>
<dbReference type="Pfam" id="PF03006">
    <property type="entry name" value="HlyIII"/>
    <property type="match status" value="1"/>
</dbReference>
<reference evidence="8 9" key="1">
    <citation type="submission" date="2012-01" db="EMBL/GenBank/DDBJ databases">
        <title>The Genome Sequence of Facklamia languida CCUG 37842.</title>
        <authorList>
            <consortium name="The Broad Institute Genome Sequencing Platform"/>
            <person name="Earl A."/>
            <person name="Ward D."/>
            <person name="Feldgarden M."/>
            <person name="Gevers D."/>
            <person name="Huys G."/>
            <person name="Young S.K."/>
            <person name="Zeng Q."/>
            <person name="Gargeya S."/>
            <person name="Fitzgerald M."/>
            <person name="Haas B."/>
            <person name="Abouelleil A."/>
            <person name="Alvarado L."/>
            <person name="Arachchi H.M."/>
            <person name="Berlin A."/>
            <person name="Chapman S.B."/>
            <person name="Gearin G."/>
            <person name="Goldberg J."/>
            <person name="Griggs A."/>
            <person name="Gujja S."/>
            <person name="Hansen M."/>
            <person name="Heiman D."/>
            <person name="Howarth C."/>
            <person name="Larimer J."/>
            <person name="Lui A."/>
            <person name="MacDonald P.J.P."/>
            <person name="McCowen C."/>
            <person name="Montmayeur A."/>
            <person name="Murphy C."/>
            <person name="Neiman D."/>
            <person name="Pearson M."/>
            <person name="Priest M."/>
            <person name="Roberts A."/>
            <person name="Saif S."/>
            <person name="Shea T."/>
            <person name="Sisk P."/>
            <person name="Stolte C."/>
            <person name="Sykes S."/>
            <person name="Wortman J."/>
            <person name="Nusbaum C."/>
            <person name="Birren B."/>
        </authorList>
    </citation>
    <scope>NUCLEOTIDE SEQUENCE [LARGE SCALE GENOMIC DNA]</scope>
    <source>
        <strain evidence="8 9">CCUG 37842</strain>
    </source>
</reference>
<evidence type="ECO:0000256" key="1">
    <source>
        <dbReference type="ARBA" id="ARBA00004127"/>
    </source>
</evidence>
<feature type="transmembrane region" description="Helical" evidence="7">
    <location>
        <begin position="146"/>
        <end position="166"/>
    </location>
</feature>
<evidence type="ECO:0000313" key="9">
    <source>
        <dbReference type="Proteomes" id="UP000006190"/>
    </source>
</evidence>
<gene>
    <name evidence="8" type="ORF">HMPREF9708_01393</name>
</gene>
<evidence type="ECO:0000256" key="2">
    <source>
        <dbReference type="ARBA" id="ARBA00008488"/>
    </source>
</evidence>
<evidence type="ECO:0000313" key="8">
    <source>
        <dbReference type="EMBL" id="EHR36387.1"/>
    </source>
</evidence>
<dbReference type="STRING" id="883113.HMPREF9708_01393"/>
<keyword evidence="3 7" id="KW-0812">Transmembrane</keyword>
<keyword evidence="6" id="KW-0862">Zinc</keyword>
<comment type="subcellular location">
    <subcellularLocation>
        <location evidence="1">Endomembrane system</location>
        <topology evidence="1">Multi-pass membrane protein</topology>
    </subcellularLocation>
</comment>
<dbReference type="eggNOG" id="COG1272">
    <property type="taxonomic scope" value="Bacteria"/>
</dbReference>
<sequence>MADPQKKSGKQPEIPSRKLITIEVFNAVTHGIAAMLSIIGTVFLVKKGIHIQSWVSIVAYIIYGLSLVLLFTNSTLYHSFSFSKYRPFFQKIDHSSIYLLIAGTYTPYLMISLASRTAYLFLAIIWTLALAGIVFELIAIDRYPKLSTYMYLTLGWLGILIVYPLIKTIEFNGVLLLALGGIVYSLGTIFYRMKDNRWMHVIWHLFVVGGAAIMFLSILRYV</sequence>
<dbReference type="EMBL" id="AGEG01000015">
    <property type="protein sequence ID" value="EHR36387.1"/>
    <property type="molecule type" value="Genomic_DNA"/>
</dbReference>
<dbReference type="GO" id="GO:0140911">
    <property type="term" value="F:pore-forming activity"/>
    <property type="evidence" value="ECO:0007669"/>
    <property type="project" value="InterPro"/>
</dbReference>
<dbReference type="NCBIfam" id="TIGR01065">
    <property type="entry name" value="hlyIII"/>
    <property type="match status" value="1"/>
</dbReference>
<dbReference type="GO" id="GO:0012505">
    <property type="term" value="C:endomembrane system"/>
    <property type="evidence" value="ECO:0007669"/>
    <property type="project" value="UniProtKB-SubCell"/>
</dbReference>
<dbReference type="PANTHER" id="PTHR20855">
    <property type="entry name" value="ADIPOR/PROGESTIN RECEPTOR-RELATED"/>
    <property type="match status" value="1"/>
</dbReference>
<dbReference type="PATRIC" id="fig|883113.3.peg.1389"/>
<feature type="transmembrane region" description="Helical" evidence="7">
    <location>
        <begin position="117"/>
        <end position="139"/>
    </location>
</feature>
<feature type="transmembrane region" description="Helical" evidence="7">
    <location>
        <begin position="20"/>
        <end position="45"/>
    </location>
</feature>
<keyword evidence="5 7" id="KW-0472">Membrane</keyword>
<feature type="binding site" evidence="6">
    <location>
        <position position="204"/>
    </location>
    <ligand>
        <name>Zn(2+)</name>
        <dbReference type="ChEBI" id="CHEBI:29105"/>
    </ligand>
</feature>
<feature type="transmembrane region" description="Helical" evidence="7">
    <location>
        <begin position="51"/>
        <end position="71"/>
    </location>
</feature>
<evidence type="ECO:0000256" key="7">
    <source>
        <dbReference type="SAM" id="Phobius"/>
    </source>
</evidence>
<accession>H3NKK4</accession>
<dbReference type="RefSeq" id="WP_006309605.1">
    <property type="nucleotide sequence ID" value="NZ_JH601133.1"/>
</dbReference>
<feature type="binding site" evidence="6">
    <location>
        <position position="200"/>
    </location>
    <ligand>
        <name>Zn(2+)</name>
        <dbReference type="ChEBI" id="CHEBI:29105"/>
    </ligand>
</feature>
<evidence type="ECO:0000256" key="4">
    <source>
        <dbReference type="ARBA" id="ARBA00022989"/>
    </source>
</evidence>
<proteinExistence type="inferred from homology"/>
<dbReference type="InterPro" id="IPR005744">
    <property type="entry name" value="Hy-lIII"/>
</dbReference>
<keyword evidence="6" id="KW-0479">Metal-binding</keyword>
<evidence type="ECO:0000256" key="3">
    <source>
        <dbReference type="ARBA" id="ARBA00022692"/>
    </source>
</evidence>
<dbReference type="InterPro" id="IPR004254">
    <property type="entry name" value="AdipoR/HlyIII-related"/>
</dbReference>
<comment type="similarity">
    <text evidence="2">Belongs to the UPF0073 (Hly-III) family.</text>
</comment>
<feature type="transmembrane region" description="Helical" evidence="7">
    <location>
        <begin position="92"/>
        <end position="111"/>
    </location>
</feature>
<dbReference type="OrthoDB" id="9813689at2"/>
<dbReference type="GO" id="GO:0046872">
    <property type="term" value="F:metal ion binding"/>
    <property type="evidence" value="ECO:0007669"/>
    <property type="project" value="UniProtKB-KW"/>
</dbReference>
<feature type="transmembrane region" description="Helical" evidence="7">
    <location>
        <begin position="198"/>
        <end position="219"/>
    </location>
</feature>
<keyword evidence="9" id="KW-1185">Reference proteome</keyword>
<evidence type="ECO:0000256" key="6">
    <source>
        <dbReference type="PIRSR" id="PIRSR604254-1"/>
    </source>
</evidence>
<organism evidence="8 9">
    <name type="scientific">Facklamia languida CCUG 37842</name>
    <dbReference type="NCBI Taxonomy" id="883113"/>
    <lineage>
        <taxon>Bacteria</taxon>
        <taxon>Bacillati</taxon>
        <taxon>Bacillota</taxon>
        <taxon>Bacilli</taxon>
        <taxon>Lactobacillales</taxon>
        <taxon>Aerococcaceae</taxon>
        <taxon>Facklamia</taxon>
    </lineage>
</organism>
<feature type="transmembrane region" description="Helical" evidence="7">
    <location>
        <begin position="172"/>
        <end position="191"/>
    </location>
</feature>
<protein>
    <submittedName>
        <fullName evidence="8">Hemolysin III family channel protein</fullName>
    </submittedName>
</protein>